<dbReference type="EMBL" id="JBHRTL010000028">
    <property type="protein sequence ID" value="MFC3156201.1"/>
    <property type="molecule type" value="Genomic_DNA"/>
</dbReference>
<protein>
    <submittedName>
        <fullName evidence="1">Uncharacterized protein</fullName>
    </submittedName>
</protein>
<comment type="caution">
    <text evidence="1">The sequence shown here is derived from an EMBL/GenBank/DDBJ whole genome shotgun (WGS) entry which is preliminary data.</text>
</comment>
<evidence type="ECO:0000313" key="2">
    <source>
        <dbReference type="Proteomes" id="UP001595548"/>
    </source>
</evidence>
<dbReference type="RefSeq" id="WP_382417350.1">
    <property type="nucleotide sequence ID" value="NZ_AP031500.1"/>
</dbReference>
<dbReference type="Proteomes" id="UP001595548">
    <property type="component" value="Unassembled WGS sequence"/>
</dbReference>
<organism evidence="1 2">
    <name type="scientific">Gilvimarinus japonicus</name>
    <dbReference type="NCBI Taxonomy" id="1796469"/>
    <lineage>
        <taxon>Bacteria</taxon>
        <taxon>Pseudomonadati</taxon>
        <taxon>Pseudomonadota</taxon>
        <taxon>Gammaproteobacteria</taxon>
        <taxon>Cellvibrionales</taxon>
        <taxon>Cellvibrionaceae</taxon>
        <taxon>Gilvimarinus</taxon>
    </lineage>
</organism>
<name>A0ABV7HUD5_9GAMM</name>
<sequence>MPNENDARVMQRNAGDCEGLPGGFKTWAALSRLMGNKFALLLRTI</sequence>
<evidence type="ECO:0000313" key="1">
    <source>
        <dbReference type="EMBL" id="MFC3156201.1"/>
    </source>
</evidence>
<gene>
    <name evidence="1" type="ORF">ACFOEB_13405</name>
</gene>
<keyword evidence="2" id="KW-1185">Reference proteome</keyword>
<proteinExistence type="predicted"/>
<accession>A0ABV7HUD5</accession>
<reference evidence="2" key="1">
    <citation type="journal article" date="2019" name="Int. J. Syst. Evol. Microbiol.">
        <title>The Global Catalogue of Microorganisms (GCM) 10K type strain sequencing project: providing services to taxonomists for standard genome sequencing and annotation.</title>
        <authorList>
            <consortium name="The Broad Institute Genomics Platform"/>
            <consortium name="The Broad Institute Genome Sequencing Center for Infectious Disease"/>
            <person name="Wu L."/>
            <person name="Ma J."/>
        </authorList>
    </citation>
    <scope>NUCLEOTIDE SEQUENCE [LARGE SCALE GENOMIC DNA]</scope>
    <source>
        <strain evidence="2">KCTC 52141</strain>
    </source>
</reference>